<dbReference type="Pfam" id="PF07715">
    <property type="entry name" value="Plug"/>
    <property type="match status" value="1"/>
</dbReference>
<dbReference type="RefSeq" id="WP_220484417.1">
    <property type="nucleotide sequence ID" value="NZ_JACGXL010000003.1"/>
</dbReference>
<dbReference type="InterPro" id="IPR000531">
    <property type="entry name" value="Beta-barrel_TonB"/>
</dbReference>
<dbReference type="EMBL" id="JACGXL010000003">
    <property type="protein sequence ID" value="MBA8887910.1"/>
    <property type="molecule type" value="Genomic_DNA"/>
</dbReference>
<keyword evidence="6 8" id="KW-0472">Membrane</keyword>
<evidence type="ECO:0000256" key="6">
    <source>
        <dbReference type="ARBA" id="ARBA00023136"/>
    </source>
</evidence>
<keyword evidence="3 8" id="KW-1134">Transmembrane beta strand</keyword>
<keyword evidence="4 8" id="KW-0812">Transmembrane</keyword>
<dbReference type="Gene3D" id="2.170.130.10">
    <property type="entry name" value="TonB-dependent receptor, plug domain"/>
    <property type="match status" value="1"/>
</dbReference>
<evidence type="ECO:0000256" key="8">
    <source>
        <dbReference type="PROSITE-ProRule" id="PRU01360"/>
    </source>
</evidence>
<dbReference type="InterPro" id="IPR037066">
    <property type="entry name" value="Plug_dom_sf"/>
</dbReference>
<evidence type="ECO:0000256" key="2">
    <source>
        <dbReference type="ARBA" id="ARBA00022448"/>
    </source>
</evidence>
<keyword evidence="7 8" id="KW-0998">Cell outer membrane</keyword>
<dbReference type="Pfam" id="PF00593">
    <property type="entry name" value="TonB_dep_Rec_b-barrel"/>
    <property type="match status" value="1"/>
</dbReference>
<comment type="caution">
    <text evidence="13">The sequence shown here is derived from an EMBL/GenBank/DDBJ whole genome shotgun (WGS) entry which is preliminary data.</text>
</comment>
<evidence type="ECO:0000313" key="13">
    <source>
        <dbReference type="EMBL" id="MBA8887910.1"/>
    </source>
</evidence>
<evidence type="ECO:0000259" key="11">
    <source>
        <dbReference type="Pfam" id="PF00593"/>
    </source>
</evidence>
<dbReference type="InterPro" id="IPR036942">
    <property type="entry name" value="Beta-barrel_TonB_sf"/>
</dbReference>
<evidence type="ECO:0000256" key="5">
    <source>
        <dbReference type="ARBA" id="ARBA00023077"/>
    </source>
</evidence>
<sequence>MNYAHPARRAAALTRNALAIALLVALTAHADETTTADAAAQDPSQDEARSAQQLGTITVTGSRAKGHTVQDSPTPIDQIGREALRSSGSLEVGKLLQTLEPSVNFSTTFISDGTDIIRPVTLRGLGPDQVLVLINGKRRHQQALVNVQQTVGRGSAGTDINAIPESMIDHIEVLRDGAAAQYGSDAIGGVVNIILKKQTDETQTSWQWGQTYEGDGETYSGSVNTGFKFGDGGYNNLSLEYRHRDETNRAGKDELRVDPPRVTQRIGDPIAKDLYFWLNGGLPLGPGELYWFGGASRRKGDSSGFFRTAGDGRTVPDLYPNGFLPNLLTKTTDGSLAAGFRGPVNDAWTYDVSLNWGRNKFDFHEGNSVNVSWWYEPNPAGGIYAQSPTTMFTGGLAYDQTTFDVDFKGSADWGIGTGPVYIGTGFEYRDENYEITPGEPASWAYGRTNNRAIQILDQTGGIAAPGAQGFPGFTPETAVDDGRDNVALYIDAENQLTDRFLASAAARWEHYSDFGSTLTGKLTGRFDFTPQFAVRGTIANGFRAPGVQQALYSQVSTNLNAAGVLTDTLTARQDSAVTHAFGIQPLREETSVNGSLGIVAQPADHTRFTADVYRINIDNRIIFSSNIAPEDAATCNADLSNCPIRRILDPLHVGQVLFFTNAIDTRTTGLDLVVEHDIPFDNGDELTLSADANFSHTKVTRRKSQSSILPPNVLFDDTQVTLVEKGQPREHYVLSADYKRGAWDVTGRANYFGSVEGQGFTPGIIQEWGGKWLFDLNVAYNFNQNARLSVGGSNIFDTYPDKWDRTNGFPFPQLGFTYCWETCPFGINGGSYYVRLDYDF</sequence>
<evidence type="ECO:0000256" key="10">
    <source>
        <dbReference type="SAM" id="SignalP"/>
    </source>
</evidence>
<name>A0A839F4C3_9GAMM</name>
<dbReference type="Proteomes" id="UP000550401">
    <property type="component" value="Unassembled WGS sequence"/>
</dbReference>
<evidence type="ECO:0000256" key="1">
    <source>
        <dbReference type="ARBA" id="ARBA00004571"/>
    </source>
</evidence>
<evidence type="ECO:0000256" key="3">
    <source>
        <dbReference type="ARBA" id="ARBA00022452"/>
    </source>
</evidence>
<feature type="chain" id="PRO_5033033957" evidence="10">
    <location>
        <begin position="31"/>
        <end position="840"/>
    </location>
</feature>
<dbReference type="CDD" id="cd01347">
    <property type="entry name" value="ligand_gated_channel"/>
    <property type="match status" value="1"/>
</dbReference>
<keyword evidence="13" id="KW-0675">Receptor</keyword>
<keyword evidence="2 8" id="KW-0813">Transport</keyword>
<comment type="similarity">
    <text evidence="8 9">Belongs to the TonB-dependent receptor family.</text>
</comment>
<keyword evidence="10" id="KW-0732">Signal</keyword>
<feature type="domain" description="TonB-dependent receptor-like beta-barrel" evidence="11">
    <location>
        <begin position="305"/>
        <end position="795"/>
    </location>
</feature>
<dbReference type="InterPro" id="IPR039426">
    <property type="entry name" value="TonB-dep_rcpt-like"/>
</dbReference>
<dbReference type="Gene3D" id="2.40.170.20">
    <property type="entry name" value="TonB-dependent receptor, beta-barrel domain"/>
    <property type="match status" value="1"/>
</dbReference>
<evidence type="ECO:0000256" key="9">
    <source>
        <dbReference type="RuleBase" id="RU003357"/>
    </source>
</evidence>
<dbReference type="PROSITE" id="PS52016">
    <property type="entry name" value="TONB_DEPENDENT_REC_3"/>
    <property type="match status" value="1"/>
</dbReference>
<dbReference type="PANTHER" id="PTHR47234">
    <property type="match status" value="1"/>
</dbReference>
<gene>
    <name evidence="13" type="ORF">FHW12_002134</name>
</gene>
<accession>A0A839F4C3</accession>
<reference evidence="13 14" key="1">
    <citation type="submission" date="2020-07" db="EMBL/GenBank/DDBJ databases">
        <title>Genomic Encyclopedia of Type Strains, Phase IV (KMG-V): Genome sequencing to study the core and pangenomes of soil and plant-associated prokaryotes.</title>
        <authorList>
            <person name="Whitman W."/>
        </authorList>
    </citation>
    <scope>NUCLEOTIDE SEQUENCE [LARGE SCALE GENOMIC DNA]</scope>
    <source>
        <strain evidence="13 14">RH2WT43</strain>
    </source>
</reference>
<dbReference type="AlphaFoldDB" id="A0A839F4C3"/>
<evidence type="ECO:0000313" key="14">
    <source>
        <dbReference type="Proteomes" id="UP000550401"/>
    </source>
</evidence>
<keyword evidence="14" id="KW-1185">Reference proteome</keyword>
<dbReference type="GO" id="GO:0009279">
    <property type="term" value="C:cell outer membrane"/>
    <property type="evidence" value="ECO:0007669"/>
    <property type="project" value="UniProtKB-SubCell"/>
</dbReference>
<comment type="subcellular location">
    <subcellularLocation>
        <location evidence="1 8">Cell outer membrane</location>
        <topology evidence="1 8">Multi-pass membrane protein</topology>
    </subcellularLocation>
</comment>
<proteinExistence type="inferred from homology"/>
<evidence type="ECO:0000256" key="7">
    <source>
        <dbReference type="ARBA" id="ARBA00023237"/>
    </source>
</evidence>
<evidence type="ECO:0000256" key="4">
    <source>
        <dbReference type="ARBA" id="ARBA00022692"/>
    </source>
</evidence>
<feature type="signal peptide" evidence="10">
    <location>
        <begin position="1"/>
        <end position="30"/>
    </location>
</feature>
<protein>
    <submittedName>
        <fullName evidence="13">Iron complex outermembrane receptor protein</fullName>
    </submittedName>
</protein>
<dbReference type="PANTHER" id="PTHR47234:SF3">
    <property type="entry name" value="SECRETIN_TONB SHORT N-TERMINAL DOMAIN-CONTAINING PROTEIN"/>
    <property type="match status" value="1"/>
</dbReference>
<dbReference type="SUPFAM" id="SSF56935">
    <property type="entry name" value="Porins"/>
    <property type="match status" value="1"/>
</dbReference>
<dbReference type="InterPro" id="IPR012910">
    <property type="entry name" value="Plug_dom"/>
</dbReference>
<evidence type="ECO:0000259" key="12">
    <source>
        <dbReference type="Pfam" id="PF07715"/>
    </source>
</evidence>
<organism evidence="13 14">
    <name type="scientific">Dokdonella fugitiva</name>
    <dbReference type="NCBI Taxonomy" id="328517"/>
    <lineage>
        <taxon>Bacteria</taxon>
        <taxon>Pseudomonadati</taxon>
        <taxon>Pseudomonadota</taxon>
        <taxon>Gammaproteobacteria</taxon>
        <taxon>Lysobacterales</taxon>
        <taxon>Rhodanobacteraceae</taxon>
        <taxon>Dokdonella</taxon>
    </lineage>
</organism>
<feature type="domain" description="TonB-dependent receptor plug" evidence="12">
    <location>
        <begin position="69"/>
        <end position="190"/>
    </location>
</feature>
<keyword evidence="5 9" id="KW-0798">TonB box</keyword>